<dbReference type="EMBL" id="CM055103">
    <property type="protein sequence ID" value="KAJ7536924.1"/>
    <property type="molecule type" value="Genomic_DNA"/>
</dbReference>
<keyword evidence="2" id="KW-1185">Reference proteome</keyword>
<proteinExistence type="predicted"/>
<evidence type="ECO:0000313" key="2">
    <source>
        <dbReference type="Proteomes" id="UP001162992"/>
    </source>
</evidence>
<evidence type="ECO:0000313" key="1">
    <source>
        <dbReference type="EMBL" id="KAJ7536924.1"/>
    </source>
</evidence>
<gene>
    <name evidence="1" type="ORF">O6H91_12G088400</name>
</gene>
<protein>
    <submittedName>
        <fullName evidence="1">Uncharacterized protein</fullName>
    </submittedName>
</protein>
<comment type="caution">
    <text evidence="1">The sequence shown here is derived from an EMBL/GenBank/DDBJ whole genome shotgun (WGS) entry which is preliminary data.</text>
</comment>
<reference evidence="2" key="1">
    <citation type="journal article" date="2024" name="Proc. Natl. Acad. Sci. U.S.A.">
        <title>Extraordinary preservation of gene collinearity over three hundred million years revealed in homosporous lycophytes.</title>
        <authorList>
            <person name="Li C."/>
            <person name="Wickell D."/>
            <person name="Kuo L.Y."/>
            <person name="Chen X."/>
            <person name="Nie B."/>
            <person name="Liao X."/>
            <person name="Peng D."/>
            <person name="Ji J."/>
            <person name="Jenkins J."/>
            <person name="Williams M."/>
            <person name="Shu S."/>
            <person name="Plott C."/>
            <person name="Barry K."/>
            <person name="Rajasekar S."/>
            <person name="Grimwood J."/>
            <person name="Han X."/>
            <person name="Sun S."/>
            <person name="Hou Z."/>
            <person name="He W."/>
            <person name="Dai G."/>
            <person name="Sun C."/>
            <person name="Schmutz J."/>
            <person name="Leebens-Mack J.H."/>
            <person name="Li F.W."/>
            <person name="Wang L."/>
        </authorList>
    </citation>
    <scope>NUCLEOTIDE SEQUENCE [LARGE SCALE GENOMIC DNA]</scope>
    <source>
        <strain evidence="2">cv. PW_Plant_1</strain>
    </source>
</reference>
<name>A0ACC2C4E6_DIPCM</name>
<dbReference type="Proteomes" id="UP001162992">
    <property type="component" value="Chromosome 12"/>
</dbReference>
<accession>A0ACC2C4E6</accession>
<sequence>MQARESEETGGAVEEDPNPGTVTGLPWWNGSGGGQPLEGNENPAEAPVYVQAPVDCKSVELVRQQGVLSQVQGMEQPADSSMATTEPPNGMPTLPAPCGFNESGIDEHHQQGYPTYVPPPGEYVPPHVQLDPGNPMIPTLYPYSDPYFGSILAAYGAQAMIHPHILGLQQARMPLPSEMVEEEPVYVNAKQYHGILRRRQLRAKAESENKLVKTRKPYLHESRHQHALRRARGCGGRFLNSKEKEESSKDLAGNSQLFEGPSSEAGSGIETKSSQAGQGNLTSSVVMQDSGRLPQVVKSAAQTLDKLSQFMMAPHGVQDQSQSMAYYTLPEGYNGGESAEAGELGSGDS</sequence>
<organism evidence="1 2">
    <name type="scientific">Diphasiastrum complanatum</name>
    <name type="common">Issler's clubmoss</name>
    <name type="synonym">Lycopodium complanatum</name>
    <dbReference type="NCBI Taxonomy" id="34168"/>
    <lineage>
        <taxon>Eukaryota</taxon>
        <taxon>Viridiplantae</taxon>
        <taxon>Streptophyta</taxon>
        <taxon>Embryophyta</taxon>
        <taxon>Tracheophyta</taxon>
        <taxon>Lycopodiopsida</taxon>
        <taxon>Lycopodiales</taxon>
        <taxon>Lycopodiaceae</taxon>
        <taxon>Lycopodioideae</taxon>
        <taxon>Diphasiastrum</taxon>
    </lineage>
</organism>